<evidence type="ECO:0000256" key="1">
    <source>
        <dbReference type="SAM" id="MobiDB-lite"/>
    </source>
</evidence>
<reference evidence="2 3" key="1">
    <citation type="journal article" date="2014" name="Agronomy (Basel)">
        <title>A Draft Genome Sequence for Ensete ventricosum, the Drought-Tolerant Tree Against Hunger.</title>
        <authorList>
            <person name="Harrison J."/>
            <person name="Moore K.A."/>
            <person name="Paszkiewicz K."/>
            <person name="Jones T."/>
            <person name="Grant M."/>
            <person name="Ambacheew D."/>
            <person name="Muzemil S."/>
            <person name="Studholme D.J."/>
        </authorList>
    </citation>
    <scope>NUCLEOTIDE SEQUENCE [LARGE SCALE GENOMIC DNA]</scope>
</reference>
<name>A0A426ZBY7_ENSVE</name>
<feature type="region of interest" description="Disordered" evidence="1">
    <location>
        <begin position="44"/>
        <end position="76"/>
    </location>
</feature>
<accession>A0A426ZBY7</accession>
<sequence>MEAKENRIDASPATRWRRPCMRVTVWLSIDQGKLLGEHRGVEAGGRRGEEAMTSPEGLSYPKAKHRSERRWTRRSATVPQRQIYQLRKKGRRCKTTNSRVMSLAAPWYRSGETSVESSILCSHGGSALVAKGAEKVENVETNFKYQDRAEGQRLRNFIRPVSTGFSSR</sequence>
<evidence type="ECO:0000313" key="2">
    <source>
        <dbReference type="EMBL" id="RRT61474.1"/>
    </source>
</evidence>
<organism evidence="2 3">
    <name type="scientific">Ensete ventricosum</name>
    <name type="common">Abyssinian banana</name>
    <name type="synonym">Musa ensete</name>
    <dbReference type="NCBI Taxonomy" id="4639"/>
    <lineage>
        <taxon>Eukaryota</taxon>
        <taxon>Viridiplantae</taxon>
        <taxon>Streptophyta</taxon>
        <taxon>Embryophyta</taxon>
        <taxon>Tracheophyta</taxon>
        <taxon>Spermatophyta</taxon>
        <taxon>Magnoliopsida</taxon>
        <taxon>Liliopsida</taxon>
        <taxon>Zingiberales</taxon>
        <taxon>Musaceae</taxon>
        <taxon>Ensete</taxon>
    </lineage>
</organism>
<dbReference type="AlphaFoldDB" id="A0A426ZBY7"/>
<dbReference type="EMBL" id="AMZH03007370">
    <property type="protein sequence ID" value="RRT61474.1"/>
    <property type="molecule type" value="Genomic_DNA"/>
</dbReference>
<protein>
    <submittedName>
        <fullName evidence="2">Uncharacterized protein</fullName>
    </submittedName>
</protein>
<feature type="compositionally biased region" description="Basic residues" evidence="1">
    <location>
        <begin position="62"/>
        <end position="73"/>
    </location>
</feature>
<dbReference type="Proteomes" id="UP000287651">
    <property type="component" value="Unassembled WGS sequence"/>
</dbReference>
<gene>
    <name evidence="2" type="ORF">B296_00017325</name>
</gene>
<evidence type="ECO:0000313" key="3">
    <source>
        <dbReference type="Proteomes" id="UP000287651"/>
    </source>
</evidence>
<comment type="caution">
    <text evidence="2">The sequence shown here is derived from an EMBL/GenBank/DDBJ whole genome shotgun (WGS) entry which is preliminary data.</text>
</comment>
<proteinExistence type="predicted"/>